<dbReference type="GO" id="GO:0012505">
    <property type="term" value="C:endomembrane system"/>
    <property type="evidence" value="ECO:0007669"/>
    <property type="project" value="UniProtKB-SubCell"/>
</dbReference>
<dbReference type="GO" id="GO:0005829">
    <property type="term" value="C:cytosol"/>
    <property type="evidence" value="ECO:0007669"/>
    <property type="project" value="TreeGrafter"/>
</dbReference>
<dbReference type="GO" id="GO:0048468">
    <property type="term" value="P:cell development"/>
    <property type="evidence" value="ECO:0007669"/>
    <property type="project" value="UniProtKB-ARBA"/>
</dbReference>
<dbReference type="GO" id="GO:0005126">
    <property type="term" value="F:cytokine receptor binding"/>
    <property type="evidence" value="ECO:0007669"/>
    <property type="project" value="TreeGrafter"/>
</dbReference>
<dbReference type="PANTHER" id="PTHR45807">
    <property type="entry name" value="TYROSINE-PROTEIN KINASE HOPSCOTCH"/>
    <property type="match status" value="1"/>
</dbReference>
<evidence type="ECO:0000256" key="7">
    <source>
        <dbReference type="ARBA" id="ARBA00023137"/>
    </source>
</evidence>
<dbReference type="GO" id="GO:0004715">
    <property type="term" value="F:non-membrane spanning protein tyrosine kinase activity"/>
    <property type="evidence" value="ECO:0007669"/>
    <property type="project" value="TreeGrafter"/>
</dbReference>
<evidence type="ECO:0000313" key="12">
    <source>
        <dbReference type="Proteomes" id="UP001458880"/>
    </source>
</evidence>
<comment type="subcellular location">
    <subcellularLocation>
        <location evidence="1">Endomembrane system</location>
    </subcellularLocation>
</comment>
<dbReference type="GO" id="GO:0050793">
    <property type="term" value="P:regulation of developmental process"/>
    <property type="evidence" value="ECO:0007669"/>
    <property type="project" value="UniProtKB-ARBA"/>
</dbReference>
<evidence type="ECO:0000259" key="10">
    <source>
        <dbReference type="PROSITE" id="PS50011"/>
    </source>
</evidence>
<keyword evidence="6" id="KW-0472">Membrane</keyword>
<dbReference type="FunFam" id="1.10.510.10:FF:001512">
    <property type="entry name" value="Receptor tyrosine-protein kinase erbB-2"/>
    <property type="match status" value="1"/>
</dbReference>
<dbReference type="GO" id="GO:0005524">
    <property type="term" value="F:ATP binding"/>
    <property type="evidence" value="ECO:0007669"/>
    <property type="project" value="UniProtKB-UniRule"/>
</dbReference>
<reference evidence="11 12" key="1">
    <citation type="journal article" date="2024" name="BMC Genomics">
        <title>De novo assembly and annotation of Popillia japonica's genome with initial clues to its potential as an invasive pest.</title>
        <authorList>
            <person name="Cucini C."/>
            <person name="Boschi S."/>
            <person name="Funari R."/>
            <person name="Cardaioli E."/>
            <person name="Iannotti N."/>
            <person name="Marturano G."/>
            <person name="Paoli F."/>
            <person name="Bruttini M."/>
            <person name="Carapelli A."/>
            <person name="Frati F."/>
            <person name="Nardi F."/>
        </authorList>
    </citation>
    <scope>NUCLEOTIDE SEQUENCE [LARGE SCALE GENOMIC DNA]</scope>
    <source>
        <strain evidence="11">DMR45628</strain>
    </source>
</reference>
<protein>
    <submittedName>
        <fullName evidence="11">Protein tyrosine and serine/threonine kinase</fullName>
    </submittedName>
</protein>
<evidence type="ECO:0000256" key="5">
    <source>
        <dbReference type="ARBA" id="ARBA00022840"/>
    </source>
</evidence>
<dbReference type="GO" id="GO:0007259">
    <property type="term" value="P:cell surface receptor signaling pathway via JAK-STAT"/>
    <property type="evidence" value="ECO:0007669"/>
    <property type="project" value="TreeGrafter"/>
</dbReference>
<comment type="caution">
    <text evidence="11">The sequence shown here is derived from an EMBL/GenBank/DDBJ whole genome shotgun (WGS) entry which is preliminary data.</text>
</comment>
<dbReference type="SUPFAM" id="SSF56112">
    <property type="entry name" value="Protein kinase-like (PK-like)"/>
    <property type="match status" value="2"/>
</dbReference>
<dbReference type="Proteomes" id="UP001458880">
    <property type="component" value="Unassembled WGS sequence"/>
</dbReference>
<comment type="catalytic activity">
    <reaction evidence="8">
        <text>L-tyrosyl-[protein] + ATP = O-phospho-L-tyrosyl-[protein] + ADP + H(+)</text>
        <dbReference type="Rhea" id="RHEA:10596"/>
        <dbReference type="Rhea" id="RHEA-COMP:10136"/>
        <dbReference type="Rhea" id="RHEA-COMP:20101"/>
        <dbReference type="ChEBI" id="CHEBI:15378"/>
        <dbReference type="ChEBI" id="CHEBI:30616"/>
        <dbReference type="ChEBI" id="CHEBI:46858"/>
        <dbReference type="ChEBI" id="CHEBI:61978"/>
        <dbReference type="ChEBI" id="CHEBI:456216"/>
        <dbReference type="EC" id="2.7.10.1"/>
    </reaction>
</comment>
<evidence type="ECO:0000256" key="8">
    <source>
        <dbReference type="ARBA" id="ARBA00051243"/>
    </source>
</evidence>
<dbReference type="GO" id="GO:0051130">
    <property type="term" value="P:positive regulation of cellular component organization"/>
    <property type="evidence" value="ECO:0007669"/>
    <property type="project" value="UniProtKB-ARBA"/>
</dbReference>
<dbReference type="PROSITE" id="PS50011">
    <property type="entry name" value="PROTEIN_KINASE_DOM"/>
    <property type="match status" value="2"/>
</dbReference>
<proteinExistence type="predicted"/>
<organism evidence="11 12">
    <name type="scientific">Popillia japonica</name>
    <name type="common">Japanese beetle</name>
    <dbReference type="NCBI Taxonomy" id="7064"/>
    <lineage>
        <taxon>Eukaryota</taxon>
        <taxon>Metazoa</taxon>
        <taxon>Ecdysozoa</taxon>
        <taxon>Arthropoda</taxon>
        <taxon>Hexapoda</taxon>
        <taxon>Insecta</taxon>
        <taxon>Pterygota</taxon>
        <taxon>Neoptera</taxon>
        <taxon>Endopterygota</taxon>
        <taxon>Coleoptera</taxon>
        <taxon>Polyphaga</taxon>
        <taxon>Scarabaeiformia</taxon>
        <taxon>Scarabaeidae</taxon>
        <taxon>Rutelinae</taxon>
        <taxon>Popillia</taxon>
    </lineage>
</organism>
<dbReference type="InterPro" id="IPR000719">
    <property type="entry name" value="Prot_kinase_dom"/>
</dbReference>
<dbReference type="AlphaFoldDB" id="A0AAW1KJV6"/>
<keyword evidence="12" id="KW-1185">Reference proteome</keyword>
<evidence type="ECO:0000256" key="1">
    <source>
        <dbReference type="ARBA" id="ARBA00004308"/>
    </source>
</evidence>
<dbReference type="Gene3D" id="1.10.510.10">
    <property type="entry name" value="Transferase(Phosphotransferase) domain 1"/>
    <property type="match status" value="2"/>
</dbReference>
<dbReference type="PANTHER" id="PTHR45807:SF7">
    <property type="entry name" value="TYROSINE-PROTEIN KINASE HOPSCOTCH"/>
    <property type="match status" value="1"/>
</dbReference>
<dbReference type="InterPro" id="IPR008266">
    <property type="entry name" value="Tyr_kinase_AS"/>
</dbReference>
<dbReference type="PROSITE" id="PS00107">
    <property type="entry name" value="PROTEIN_KINASE_ATP"/>
    <property type="match status" value="1"/>
</dbReference>
<dbReference type="PROSITE" id="PS00109">
    <property type="entry name" value="PROTEIN_KINASE_TYR"/>
    <property type="match status" value="1"/>
</dbReference>
<dbReference type="InterPro" id="IPR011009">
    <property type="entry name" value="Kinase-like_dom_sf"/>
</dbReference>
<dbReference type="GO" id="GO:0035556">
    <property type="term" value="P:intracellular signal transduction"/>
    <property type="evidence" value="ECO:0007669"/>
    <property type="project" value="TreeGrafter"/>
</dbReference>
<dbReference type="EMBL" id="JASPKY010000221">
    <property type="protein sequence ID" value="KAK9719327.1"/>
    <property type="molecule type" value="Genomic_DNA"/>
</dbReference>
<dbReference type="InterPro" id="IPR051286">
    <property type="entry name" value="JAK"/>
</dbReference>
<dbReference type="InterPro" id="IPR001245">
    <property type="entry name" value="Ser-Thr/Tyr_kinase_cat_dom"/>
</dbReference>
<evidence type="ECO:0000256" key="9">
    <source>
        <dbReference type="PROSITE-ProRule" id="PRU10141"/>
    </source>
</evidence>
<dbReference type="PRINTS" id="PR00109">
    <property type="entry name" value="TYRKINASE"/>
</dbReference>
<dbReference type="GO" id="GO:0004714">
    <property type="term" value="F:transmembrane receptor protein tyrosine kinase activity"/>
    <property type="evidence" value="ECO:0007669"/>
    <property type="project" value="UniProtKB-EC"/>
</dbReference>
<keyword evidence="3 9" id="KW-0547">Nucleotide-binding</keyword>
<gene>
    <name evidence="11" type="ORF">QE152_g22751</name>
</gene>
<dbReference type="InterPro" id="IPR020635">
    <property type="entry name" value="Tyr_kinase_cat_dom"/>
</dbReference>
<name>A0AAW1KJV6_POPJA</name>
<dbReference type="Gene3D" id="3.30.200.20">
    <property type="entry name" value="Phosphorylase Kinase, domain 1"/>
    <property type="match status" value="1"/>
</dbReference>
<sequence>MRPFYSTGQKKTSSEGITIVYRGMWRHTKGKKIEVAMKTLKCDYRDKYLKDFLDIAGQWAFLQSNAVVKLFGVTLSAQISMIAEYVRFGPLDEYLRKSKHKMKEVDLIEASSNLASALWHLEENGIVHGKIRCRKLLVHNHDENNFAVKLTDPGISSGYPASDVHWIPIECYNNKNYAKHSTPADVWAFGTTLWEIFMFGEVIQKIDHLEAMKMYKSGKRLPKPRHCPQDIYQLMRECWDKDPHRRKQPQAIMRDINQLIKQPQAIMRDINQLMYEVYNSRRVHSYAKIDISHSKKSTSSNSLASQETASTFVVDELLSMSDSTELDSDLSAPSKLQNMRHNWPSEEDFSPDDTISEFSNFFQNINLSTATTSLDSINSIQSIFELDGEWNVVLQGKIGQGFYGDVYRATLEKIGDEDYEPRKVAVKKLKKAPELSHLQDFEREISIMKGLKHPNIVEILGVLNEPEISLVMEFVQHGSFQSYLKINKEFLTERQLLKYALDIAMGMAYLGEKKVVHRDLAARNILVVDTNHVKISDFGLAQVVGSNNYYIMKSTRDLPIKWYAPESLEEGKFSTCSDVWSYGVTLWEMFSYGQEPKLAVSDGKKVEGQEQQALLKALQSGARYPCPSMCKQAIYASIIHPCWEYDPHARPTFTTICDQIQLQMKYD</sequence>
<keyword evidence="2" id="KW-0808">Transferase</keyword>
<accession>A0AAW1KJV6</accession>
<dbReference type="Pfam" id="PF07714">
    <property type="entry name" value="PK_Tyr_Ser-Thr"/>
    <property type="match status" value="2"/>
</dbReference>
<keyword evidence="5 9" id="KW-0067">ATP-binding</keyword>
<dbReference type="CDD" id="cd00192">
    <property type="entry name" value="PTKc"/>
    <property type="match status" value="1"/>
</dbReference>
<evidence type="ECO:0000256" key="2">
    <source>
        <dbReference type="ARBA" id="ARBA00022679"/>
    </source>
</evidence>
<keyword evidence="7" id="KW-0829">Tyrosine-protein kinase</keyword>
<feature type="domain" description="Protein kinase" evidence="10">
    <location>
        <begin position="6"/>
        <end position="260"/>
    </location>
</feature>
<dbReference type="GO" id="GO:0019221">
    <property type="term" value="P:cytokine-mediated signaling pathway"/>
    <property type="evidence" value="ECO:0007669"/>
    <property type="project" value="TreeGrafter"/>
</dbReference>
<evidence type="ECO:0000256" key="6">
    <source>
        <dbReference type="ARBA" id="ARBA00023136"/>
    </source>
</evidence>
<feature type="domain" description="Protein kinase" evidence="10">
    <location>
        <begin position="392"/>
        <end position="662"/>
    </location>
</feature>
<dbReference type="SMART" id="SM00219">
    <property type="entry name" value="TyrKc"/>
    <property type="match status" value="2"/>
</dbReference>
<evidence type="ECO:0000256" key="4">
    <source>
        <dbReference type="ARBA" id="ARBA00022777"/>
    </source>
</evidence>
<feature type="binding site" evidence="9">
    <location>
        <position position="428"/>
    </location>
    <ligand>
        <name>ATP</name>
        <dbReference type="ChEBI" id="CHEBI:30616"/>
    </ligand>
</feature>
<evidence type="ECO:0000256" key="3">
    <source>
        <dbReference type="ARBA" id="ARBA00022741"/>
    </source>
</evidence>
<dbReference type="GO" id="GO:0030182">
    <property type="term" value="P:neuron differentiation"/>
    <property type="evidence" value="ECO:0007669"/>
    <property type="project" value="UniProtKB-ARBA"/>
</dbReference>
<evidence type="ECO:0000313" key="11">
    <source>
        <dbReference type="EMBL" id="KAK9719327.1"/>
    </source>
</evidence>
<dbReference type="InterPro" id="IPR017441">
    <property type="entry name" value="Protein_kinase_ATP_BS"/>
</dbReference>
<keyword evidence="4 11" id="KW-0418">Kinase</keyword>